<accession>K0RIX5</accession>
<protein>
    <submittedName>
        <fullName evidence="2">Uncharacterized protein</fullName>
    </submittedName>
</protein>
<reference evidence="2 3" key="1">
    <citation type="journal article" date="2012" name="Genome Biol.">
        <title>Genome and low-iron response of an oceanic diatom adapted to chronic iron limitation.</title>
        <authorList>
            <person name="Lommer M."/>
            <person name="Specht M."/>
            <person name="Roy A.S."/>
            <person name="Kraemer L."/>
            <person name="Andreson R."/>
            <person name="Gutowska M.A."/>
            <person name="Wolf J."/>
            <person name="Bergner S.V."/>
            <person name="Schilhabel M.B."/>
            <person name="Klostermeier U.C."/>
            <person name="Beiko R.G."/>
            <person name="Rosenstiel P."/>
            <person name="Hippler M."/>
            <person name="Laroche J."/>
        </authorList>
    </citation>
    <scope>NUCLEOTIDE SEQUENCE [LARGE SCALE GENOMIC DNA]</scope>
    <source>
        <strain evidence="2 3">CCMP1005</strain>
    </source>
</reference>
<evidence type="ECO:0000313" key="3">
    <source>
        <dbReference type="Proteomes" id="UP000266841"/>
    </source>
</evidence>
<comment type="caution">
    <text evidence="2">The sequence shown here is derived from an EMBL/GenBank/DDBJ whole genome shotgun (WGS) entry which is preliminary data.</text>
</comment>
<feature type="region of interest" description="Disordered" evidence="1">
    <location>
        <begin position="31"/>
        <end position="61"/>
    </location>
</feature>
<dbReference type="AlphaFoldDB" id="K0RIX5"/>
<feature type="region of interest" description="Disordered" evidence="1">
    <location>
        <begin position="175"/>
        <end position="229"/>
    </location>
</feature>
<proteinExistence type="predicted"/>
<sequence>MATKLVFPPPILPGISSLNVLRRERMHNAGMIPYKDTPPRRPASSSATRKTSLKPKAIAQGGSRARMIATVRRRNLVPLSFCCNSLSASSTKSTSDNEAPVMLEPMALREKSSSKSPTTDLPACLSTSSTFIPETTVAVELSTMPSMTPSHRQYRHRGMRQPPMIALFDLTGSFPRFDNPTSGNPTPTRAKKDPANPNTKNRLKKSEYDVSKMAKTAKHEAKSSDATPESRSRFVAIWVTIIPPSEMYADTIAVSNNQKSKAVTASPTPPRASLDITKKPGEAKPTIDGMNPVSYVSEGKAIIPAPTAVPANSKEDPKTLPSASRHLASSPPFFKLSCVVLAPEAYKFGGSADERAAAVRRSR</sequence>
<organism evidence="2 3">
    <name type="scientific">Thalassiosira oceanica</name>
    <name type="common">Marine diatom</name>
    <dbReference type="NCBI Taxonomy" id="159749"/>
    <lineage>
        <taxon>Eukaryota</taxon>
        <taxon>Sar</taxon>
        <taxon>Stramenopiles</taxon>
        <taxon>Ochrophyta</taxon>
        <taxon>Bacillariophyta</taxon>
        <taxon>Coscinodiscophyceae</taxon>
        <taxon>Thalassiosirophycidae</taxon>
        <taxon>Thalassiosirales</taxon>
        <taxon>Thalassiosiraceae</taxon>
        <taxon>Thalassiosira</taxon>
    </lineage>
</organism>
<feature type="compositionally biased region" description="Basic and acidic residues" evidence="1">
    <location>
        <begin position="204"/>
        <end position="229"/>
    </location>
</feature>
<gene>
    <name evidence="2" type="ORF">THAOC_32280</name>
</gene>
<keyword evidence="3" id="KW-1185">Reference proteome</keyword>
<dbReference type="Proteomes" id="UP000266841">
    <property type="component" value="Unassembled WGS sequence"/>
</dbReference>
<dbReference type="EMBL" id="AGNL01045331">
    <property type="protein sequence ID" value="EJK48886.1"/>
    <property type="molecule type" value="Genomic_DNA"/>
</dbReference>
<name>K0RIX5_THAOC</name>
<feature type="region of interest" description="Disordered" evidence="1">
    <location>
        <begin position="260"/>
        <end position="290"/>
    </location>
</feature>
<evidence type="ECO:0000256" key="1">
    <source>
        <dbReference type="SAM" id="MobiDB-lite"/>
    </source>
</evidence>
<evidence type="ECO:0000313" key="2">
    <source>
        <dbReference type="EMBL" id="EJK48886.1"/>
    </source>
</evidence>
<feature type="region of interest" description="Disordered" evidence="1">
    <location>
        <begin position="307"/>
        <end position="326"/>
    </location>
</feature>